<evidence type="ECO:0000256" key="1">
    <source>
        <dbReference type="SAM" id="MobiDB-lite"/>
    </source>
</evidence>
<feature type="region of interest" description="Disordered" evidence="1">
    <location>
        <begin position="84"/>
        <end position="126"/>
    </location>
</feature>
<evidence type="ECO:0000313" key="2">
    <source>
        <dbReference type="EMBL" id="TRY70697.1"/>
    </source>
</evidence>
<accession>A0A553NZ46</accession>
<dbReference type="AlphaFoldDB" id="A0A553NZ46"/>
<reference evidence="2 3" key="1">
    <citation type="journal article" date="2018" name="Nat. Ecol. Evol.">
        <title>Genomic signatures of mitonuclear coevolution across populations of Tigriopus californicus.</title>
        <authorList>
            <person name="Barreto F.S."/>
            <person name="Watson E.T."/>
            <person name="Lima T.G."/>
            <person name="Willett C.S."/>
            <person name="Edmands S."/>
            <person name="Li W."/>
            <person name="Burton R.S."/>
        </authorList>
    </citation>
    <scope>NUCLEOTIDE SEQUENCE [LARGE SCALE GENOMIC DNA]</scope>
    <source>
        <strain evidence="2 3">San Diego</strain>
    </source>
</reference>
<gene>
    <name evidence="2" type="ORF">TCAL_16352</name>
</gene>
<sequence length="227" mass="25403">MRFCVRSLVRWLSNWSNWSKWSNKCLAGRKGRQPITWQKTRTGRWKPWIPRSCRFPWRPEDQLRALPFGLWTFLSPHLPWGNGGPDGWIRGEEDDDESVEDDGPVDDDDDGYGTEEEDDEDMDGFGMPIGKSGAGGTRRCGKSLNKVFTLQLIFTVSTCCSLIPGSGKMSSVKPTTTTLFDHMGLSLNCPSVMPTTQTVVPSHAMLSVSSKTSSVSWHPALKRPAQH</sequence>
<evidence type="ECO:0000313" key="3">
    <source>
        <dbReference type="Proteomes" id="UP000318571"/>
    </source>
</evidence>
<dbReference type="EMBL" id="VCGU01000009">
    <property type="protein sequence ID" value="TRY70697.1"/>
    <property type="molecule type" value="Genomic_DNA"/>
</dbReference>
<name>A0A553NZ46_TIGCA</name>
<keyword evidence="3" id="KW-1185">Reference proteome</keyword>
<protein>
    <submittedName>
        <fullName evidence="2">Uncharacterized protein</fullName>
    </submittedName>
</protein>
<organism evidence="2 3">
    <name type="scientific">Tigriopus californicus</name>
    <name type="common">Marine copepod</name>
    <dbReference type="NCBI Taxonomy" id="6832"/>
    <lineage>
        <taxon>Eukaryota</taxon>
        <taxon>Metazoa</taxon>
        <taxon>Ecdysozoa</taxon>
        <taxon>Arthropoda</taxon>
        <taxon>Crustacea</taxon>
        <taxon>Multicrustacea</taxon>
        <taxon>Hexanauplia</taxon>
        <taxon>Copepoda</taxon>
        <taxon>Harpacticoida</taxon>
        <taxon>Harpacticidae</taxon>
        <taxon>Tigriopus</taxon>
    </lineage>
</organism>
<comment type="caution">
    <text evidence="2">The sequence shown here is derived from an EMBL/GenBank/DDBJ whole genome shotgun (WGS) entry which is preliminary data.</text>
</comment>
<dbReference type="Proteomes" id="UP000318571">
    <property type="component" value="Chromosome 9"/>
</dbReference>
<feature type="compositionally biased region" description="Acidic residues" evidence="1">
    <location>
        <begin position="92"/>
        <end position="123"/>
    </location>
</feature>
<proteinExistence type="predicted"/>